<evidence type="ECO:0000313" key="2">
    <source>
        <dbReference type="Proteomes" id="UP001154015"/>
    </source>
</evidence>
<dbReference type="InterPro" id="IPR011008">
    <property type="entry name" value="Dimeric_a/b-barrel"/>
</dbReference>
<name>A0ABN8UXM6_STRGL</name>
<dbReference type="Gene3D" id="3.30.70.100">
    <property type="match status" value="1"/>
</dbReference>
<evidence type="ECO:0008006" key="3">
    <source>
        <dbReference type="Google" id="ProtNLM"/>
    </source>
</evidence>
<evidence type="ECO:0000313" key="1">
    <source>
        <dbReference type="EMBL" id="CAH9413283.1"/>
    </source>
</evidence>
<dbReference type="EMBL" id="CAKXYP010000001">
    <property type="protein sequence ID" value="CAH9413283.1"/>
    <property type="molecule type" value="Genomic_DNA"/>
</dbReference>
<protein>
    <recommendedName>
        <fullName evidence="3">Antibiotic biosynthesis monooxygenase</fullName>
    </recommendedName>
</protein>
<proteinExistence type="predicted"/>
<dbReference type="RefSeq" id="WP_181852409.1">
    <property type="nucleotide sequence ID" value="NZ_CAKXYP010000001.1"/>
</dbReference>
<dbReference type="SUPFAM" id="SSF54909">
    <property type="entry name" value="Dimeric alpha+beta barrel"/>
    <property type="match status" value="1"/>
</dbReference>
<accession>A0ABN8UXM6</accession>
<comment type="caution">
    <text evidence="1">The sequence shown here is derived from an EMBL/GenBank/DDBJ whole genome shotgun (WGS) entry which is preliminary data.</text>
</comment>
<sequence length="123" mass="13372">MNTGESAGQRMRAMIAWWDLTDAAETAGTLQDFVAAEEKHWAEIPGLLLKVWISDPDTRRWGAVLLWESQEAARDAVLPGSPAVRIGHPVDFRAWFDVVATTGPGLAEHLSASGRRPAPPGTE</sequence>
<gene>
    <name evidence="1" type="ORF">SGL43_00281</name>
</gene>
<keyword evidence="2" id="KW-1185">Reference proteome</keyword>
<reference evidence="1" key="1">
    <citation type="submission" date="2022-03" db="EMBL/GenBank/DDBJ databases">
        <authorList>
            <person name="Leyn A S."/>
        </authorList>
    </citation>
    <scope>NUCLEOTIDE SEQUENCE</scope>
    <source>
        <strain evidence="1">Streptomyces globisporus 4-3</strain>
    </source>
</reference>
<dbReference type="Proteomes" id="UP001154015">
    <property type="component" value="Unassembled WGS sequence"/>
</dbReference>
<organism evidence="1 2">
    <name type="scientific">Streptomyces globisporus</name>
    <dbReference type="NCBI Taxonomy" id="1908"/>
    <lineage>
        <taxon>Bacteria</taxon>
        <taxon>Bacillati</taxon>
        <taxon>Actinomycetota</taxon>
        <taxon>Actinomycetes</taxon>
        <taxon>Kitasatosporales</taxon>
        <taxon>Streptomycetaceae</taxon>
        <taxon>Streptomyces</taxon>
    </lineage>
</organism>